<dbReference type="Gene3D" id="3.40.50.620">
    <property type="entry name" value="HUPs"/>
    <property type="match status" value="2"/>
</dbReference>
<proteinExistence type="predicted"/>
<protein>
    <submittedName>
        <fullName evidence="5">CTU1 protein</fullName>
    </submittedName>
</protein>
<evidence type="ECO:0000313" key="5">
    <source>
        <dbReference type="EMBL" id="NXX17589.1"/>
    </source>
</evidence>
<dbReference type="GO" id="GO:0005524">
    <property type="term" value="F:ATP binding"/>
    <property type="evidence" value="ECO:0007669"/>
    <property type="project" value="UniProtKB-KW"/>
</dbReference>
<evidence type="ECO:0000256" key="3">
    <source>
        <dbReference type="SAM" id="MobiDB-lite"/>
    </source>
</evidence>
<feature type="domain" description="Cytoplasmic tRNA 2-thiolation protein 1 C-terminal" evidence="4">
    <location>
        <begin position="288"/>
        <end position="316"/>
    </location>
</feature>
<dbReference type="Pfam" id="PF16503">
    <property type="entry name" value="zn-ribbon_14"/>
    <property type="match status" value="1"/>
</dbReference>
<comment type="caution">
    <text evidence="5">The sequence shown here is derived from an EMBL/GenBank/DDBJ whole genome shotgun (WGS) entry which is preliminary data.</text>
</comment>
<dbReference type="OrthoDB" id="198857at2759"/>
<dbReference type="SUPFAM" id="SSF52402">
    <property type="entry name" value="Adenine nucleotide alpha hydrolases-like"/>
    <property type="match status" value="1"/>
</dbReference>
<dbReference type="InterPro" id="IPR035107">
    <property type="entry name" value="tRNA_thiolation_TtcA_Ctu1"/>
</dbReference>
<dbReference type="Proteomes" id="UP000584326">
    <property type="component" value="Unassembled WGS sequence"/>
</dbReference>
<dbReference type="PANTHER" id="PTHR11807:SF12">
    <property type="entry name" value="CYTOPLASMIC TRNA 2-THIOLATION PROTEIN 1"/>
    <property type="match status" value="1"/>
</dbReference>
<dbReference type="GO" id="GO:0002144">
    <property type="term" value="C:cytosolic tRNA wobble base thiouridylase complex"/>
    <property type="evidence" value="ECO:0007669"/>
    <property type="project" value="TreeGrafter"/>
</dbReference>
<dbReference type="InterPro" id="IPR032442">
    <property type="entry name" value="CTU1_C"/>
</dbReference>
<keyword evidence="2" id="KW-0547">Nucleotide-binding</keyword>
<dbReference type="AlphaFoldDB" id="A0A7L4GWI9"/>
<dbReference type="GO" id="GO:0002143">
    <property type="term" value="P:tRNA wobble position uridine thiolation"/>
    <property type="evidence" value="ECO:0007669"/>
    <property type="project" value="TreeGrafter"/>
</dbReference>
<evidence type="ECO:0000259" key="4">
    <source>
        <dbReference type="Pfam" id="PF16503"/>
    </source>
</evidence>
<evidence type="ECO:0000256" key="1">
    <source>
        <dbReference type="ARBA" id="ARBA00022679"/>
    </source>
</evidence>
<dbReference type="PIRSF" id="PIRSF004976">
    <property type="entry name" value="ATPase_YdaO"/>
    <property type="match status" value="1"/>
</dbReference>
<dbReference type="PANTHER" id="PTHR11807">
    <property type="entry name" value="ATPASES OF THE PP SUPERFAMILY-RELATED"/>
    <property type="match status" value="1"/>
</dbReference>
<feature type="binding site" evidence="2">
    <location>
        <position position="163"/>
    </location>
    <ligand>
        <name>ATP</name>
        <dbReference type="ChEBI" id="CHEBI:30616"/>
    </ligand>
</feature>
<dbReference type="EMBL" id="VZTK01017721">
    <property type="protein sequence ID" value="NXX17589.1"/>
    <property type="molecule type" value="Genomic_DNA"/>
</dbReference>
<keyword evidence="6" id="KW-1185">Reference proteome</keyword>
<accession>A0A7L4GWI9</accession>
<feature type="compositionally biased region" description="Low complexity" evidence="3">
    <location>
        <begin position="184"/>
        <end position="205"/>
    </location>
</feature>
<sequence length="333" mass="34870">AALLRPRTAEPLCRRCFLLRFEAEAQLALRGGPPNSLPPPRGATVVIASSGGKDSTVLGHLLRRLGAARWRLALLAVDEGIAGYREEALGAVRRNRGGLPLLLLSHRELYGYGVDDVGGGVTGGAGGGGNWQGVGRGAEMYWRGTGVYWCVLGASPPGHNADDLAETVLMNFLRGDVARLRRSATGVDTGATTATGATGNPTRATRSSRKGPPLRHAYEKEIVLYAHFLGLDYFSTECSYAPHAYRGHARTLLKDLEATRASSVAALGHSGRRLVIDTEVATKSLGVCGRCGFAASQALCKACVLLASLERGLPRVGLGKRGVEMAAGMGGGG</sequence>
<keyword evidence="1" id="KW-0808">Transferase</keyword>
<dbReference type="GO" id="GO:0005739">
    <property type="term" value="C:mitochondrion"/>
    <property type="evidence" value="ECO:0007669"/>
    <property type="project" value="TreeGrafter"/>
</dbReference>
<name>A0A7L4GWI9_PODST</name>
<feature type="non-terminal residue" evidence="5">
    <location>
        <position position="1"/>
    </location>
</feature>
<feature type="binding site" evidence="2">
    <location>
        <begin position="48"/>
        <end position="50"/>
    </location>
    <ligand>
        <name>ATP</name>
        <dbReference type="ChEBI" id="CHEBI:30616"/>
    </ligand>
</feature>
<dbReference type="GO" id="GO:0016740">
    <property type="term" value="F:transferase activity"/>
    <property type="evidence" value="ECO:0007669"/>
    <property type="project" value="UniProtKB-KW"/>
</dbReference>
<feature type="binding site" evidence="2">
    <location>
        <position position="158"/>
    </location>
    <ligand>
        <name>ATP</name>
        <dbReference type="ChEBI" id="CHEBI:30616"/>
    </ligand>
</feature>
<feature type="binding site" evidence="2">
    <location>
        <position position="54"/>
    </location>
    <ligand>
        <name>ATP</name>
        <dbReference type="ChEBI" id="CHEBI:30616"/>
    </ligand>
</feature>
<gene>
    <name evidence="5" type="ORF">PODSTR_R14574</name>
</gene>
<keyword evidence="2" id="KW-0067">ATP-binding</keyword>
<evidence type="ECO:0000313" key="6">
    <source>
        <dbReference type="Proteomes" id="UP000584326"/>
    </source>
</evidence>
<feature type="binding site" evidence="2">
    <location>
        <position position="77"/>
    </location>
    <ligand>
        <name>ATP</name>
        <dbReference type="ChEBI" id="CHEBI:30616"/>
    </ligand>
</feature>
<dbReference type="GO" id="GO:0000049">
    <property type="term" value="F:tRNA binding"/>
    <property type="evidence" value="ECO:0007669"/>
    <property type="project" value="TreeGrafter"/>
</dbReference>
<feature type="non-terminal residue" evidence="5">
    <location>
        <position position="333"/>
    </location>
</feature>
<evidence type="ECO:0000256" key="2">
    <source>
        <dbReference type="PIRSR" id="PIRSR004976-51"/>
    </source>
</evidence>
<organism evidence="5 6">
    <name type="scientific">Podargus strigoides</name>
    <name type="common">Tawny frogmouth</name>
    <name type="synonym">Caprimulgus strigoides</name>
    <dbReference type="NCBI Taxonomy" id="8905"/>
    <lineage>
        <taxon>Eukaryota</taxon>
        <taxon>Metazoa</taxon>
        <taxon>Chordata</taxon>
        <taxon>Craniata</taxon>
        <taxon>Vertebrata</taxon>
        <taxon>Euteleostomi</taxon>
        <taxon>Archelosauria</taxon>
        <taxon>Archosauria</taxon>
        <taxon>Dinosauria</taxon>
        <taxon>Saurischia</taxon>
        <taxon>Theropoda</taxon>
        <taxon>Coelurosauria</taxon>
        <taxon>Aves</taxon>
        <taxon>Neognathae</taxon>
        <taxon>Neoaves</taxon>
        <taxon>Strisores</taxon>
        <taxon>Caprimulgiformes</taxon>
        <taxon>Podargidae</taxon>
        <taxon>Podargus</taxon>
    </lineage>
</organism>
<dbReference type="InterPro" id="IPR014729">
    <property type="entry name" value="Rossmann-like_a/b/a_fold"/>
</dbReference>
<reference evidence="5 6" key="1">
    <citation type="submission" date="2020-02" db="EMBL/GenBank/DDBJ databases">
        <title>Bird 10,000 Genomes (B10K) Project - Family phase.</title>
        <authorList>
            <person name="Zhang G."/>
        </authorList>
    </citation>
    <scope>NUCLEOTIDE SEQUENCE [LARGE SCALE GENOMIC DNA]</scope>
    <source>
        <strain evidence="5">B10K-DU-001-40</strain>
        <tissue evidence="5">Muscle</tissue>
    </source>
</reference>
<feature type="region of interest" description="Disordered" evidence="3">
    <location>
        <begin position="184"/>
        <end position="212"/>
    </location>
</feature>